<proteinExistence type="inferred from homology"/>
<evidence type="ECO:0000256" key="3">
    <source>
        <dbReference type="ARBA" id="ARBA00013085"/>
    </source>
</evidence>
<evidence type="ECO:0000256" key="2">
    <source>
        <dbReference type="ARBA" id="ARBA00009152"/>
    </source>
</evidence>
<evidence type="ECO:0000313" key="17">
    <source>
        <dbReference type="Proteomes" id="UP000335496"/>
    </source>
</evidence>
<accession>A0A380YP84</accession>
<dbReference type="GO" id="GO:0005737">
    <property type="term" value="C:cytoplasm"/>
    <property type="evidence" value="ECO:0007669"/>
    <property type="project" value="TreeGrafter"/>
</dbReference>
<dbReference type="GO" id="GO:0000105">
    <property type="term" value="P:L-histidine biosynthetic process"/>
    <property type="evidence" value="ECO:0007669"/>
    <property type="project" value="UniProtKB-UniRule"/>
</dbReference>
<dbReference type="PANTHER" id="PTHR21039">
    <property type="entry name" value="HISTIDINOL PHOSPHATASE-RELATED"/>
    <property type="match status" value="1"/>
</dbReference>
<evidence type="ECO:0000313" key="12">
    <source>
        <dbReference type="EMBL" id="QUT43734.1"/>
    </source>
</evidence>
<dbReference type="Proteomes" id="UP000335496">
    <property type="component" value="Unassembled WGS sequence"/>
</dbReference>
<dbReference type="OrthoDB" id="9775255at2"/>
<dbReference type="CDD" id="cd12110">
    <property type="entry name" value="PHP_HisPPase_Hisj_like"/>
    <property type="match status" value="1"/>
</dbReference>
<sequence>MGRNGNLTNYHSHSLYCDGRAGMEDFVRFAISEGFTSYGFSSHAPLPFSTAWAMEWDRMDDYLAEFHRMKKKYARKIELYLGLEIDYLNEESNPSVDCFRKLPLDYRIGSVHMLYNDESEVVDVDVSAAAFKRIVDEQFGGDLERVVRLYYGRLRRMLELGGFDIVGHADKMHYNAACYRPGLLDEVWYDTLVKEFFEDIAARSYQVEINTKSYHDLGTFYPNERYFPLLHSLGIRVQVNSDSHYPERINSGRPEALRALVKAGYKTVMELYDGKWQEMPIVL</sequence>
<dbReference type="EMBL" id="CP072227">
    <property type="protein sequence ID" value="QUT43734.1"/>
    <property type="molecule type" value="Genomic_DNA"/>
</dbReference>
<dbReference type="EMBL" id="RCXL01000015">
    <property type="protein sequence ID" value="RYT73118.1"/>
    <property type="molecule type" value="Genomic_DNA"/>
</dbReference>
<comment type="pathway">
    <text evidence="1 8">Amino-acid biosynthesis; L-histidine biosynthesis; L-histidine from 5-phospho-alpha-D-ribose 1-diphosphate: step 8/9.</text>
</comment>
<reference evidence="14 15" key="1">
    <citation type="submission" date="2018-06" db="EMBL/GenBank/DDBJ databases">
        <authorList>
            <consortium name="Pathogen Informatics"/>
            <person name="Doyle S."/>
        </authorList>
    </citation>
    <scope>NUCLEOTIDE SEQUENCE [LARGE SCALE GENOMIC DNA]</scope>
    <source>
        <strain evidence="14 15">NCTC11155</strain>
    </source>
</reference>
<evidence type="ECO:0000256" key="6">
    <source>
        <dbReference type="ARBA" id="ARBA00023102"/>
    </source>
</evidence>
<evidence type="ECO:0000256" key="5">
    <source>
        <dbReference type="ARBA" id="ARBA00022801"/>
    </source>
</evidence>
<dbReference type="UniPathway" id="UPA00031">
    <property type="reaction ID" value="UER00013"/>
</dbReference>
<dbReference type="Proteomes" id="UP000679226">
    <property type="component" value="Chromosome"/>
</dbReference>
<dbReference type="InterPro" id="IPR016195">
    <property type="entry name" value="Pol/histidinol_Pase-like"/>
</dbReference>
<dbReference type="InterPro" id="IPR004013">
    <property type="entry name" value="PHP_dom"/>
</dbReference>
<protein>
    <recommendedName>
        <fullName evidence="3 8">Histidinol-phosphatase</fullName>
        <shortName evidence="8">HolPase</shortName>
        <ecNumber evidence="3 8">3.1.3.15</ecNumber>
    </recommendedName>
</protein>
<dbReference type="RefSeq" id="WP_021940310.1">
    <property type="nucleotide sequence ID" value="NZ_CABKNQ010000018.1"/>
</dbReference>
<evidence type="ECO:0000313" key="13">
    <source>
        <dbReference type="EMBL" id="RYT73118.1"/>
    </source>
</evidence>
<comment type="catalytic activity">
    <reaction evidence="7 8">
        <text>L-histidinol phosphate + H2O = L-histidinol + phosphate</text>
        <dbReference type="Rhea" id="RHEA:14465"/>
        <dbReference type="ChEBI" id="CHEBI:15377"/>
        <dbReference type="ChEBI" id="CHEBI:43474"/>
        <dbReference type="ChEBI" id="CHEBI:57699"/>
        <dbReference type="ChEBI" id="CHEBI:57980"/>
        <dbReference type="EC" id="3.1.3.15"/>
    </reaction>
</comment>
<dbReference type="NCBIfam" id="TIGR01856">
    <property type="entry name" value="hisJ_fam"/>
    <property type="match status" value="1"/>
</dbReference>
<keyword evidence="17" id="KW-1185">Reference proteome</keyword>
<keyword evidence="6 8" id="KW-0368">Histidine biosynthesis</keyword>
<keyword evidence="5 8" id="KW-0378">Hydrolase</keyword>
<evidence type="ECO:0000313" key="14">
    <source>
        <dbReference type="EMBL" id="SUV29760.1"/>
    </source>
</evidence>
<evidence type="ECO:0000256" key="1">
    <source>
        <dbReference type="ARBA" id="ARBA00004970"/>
    </source>
</evidence>
<evidence type="ECO:0000313" key="11">
    <source>
        <dbReference type="EMBL" id="NME87101.1"/>
    </source>
</evidence>
<dbReference type="InterPro" id="IPR010140">
    <property type="entry name" value="Histidinol_P_phosphatase_HisJ"/>
</dbReference>
<keyword evidence="4 8" id="KW-0028">Amino-acid biosynthesis</keyword>
<dbReference type="KEGG" id="beg:INE88_00516"/>
<dbReference type="Pfam" id="PF02811">
    <property type="entry name" value="PHP"/>
    <property type="match status" value="1"/>
</dbReference>
<dbReference type="EMBL" id="JABAGL010000019">
    <property type="protein sequence ID" value="NME87101.1"/>
    <property type="molecule type" value="Genomic_DNA"/>
</dbReference>
<reference evidence="11 18" key="4">
    <citation type="submission" date="2020-04" db="EMBL/GenBank/DDBJ databases">
        <authorList>
            <person name="Hitch T.C.A."/>
            <person name="Wylensek D."/>
            <person name="Clavel T."/>
        </authorList>
    </citation>
    <scope>NUCLEOTIDE SEQUENCE [LARGE SCALE GENOMIC DNA]</scope>
    <source>
        <strain evidence="11 18">WCA3-601-WT-5E</strain>
    </source>
</reference>
<evidence type="ECO:0000313" key="16">
    <source>
        <dbReference type="Proteomes" id="UP000291917"/>
    </source>
</evidence>
<dbReference type="PANTHER" id="PTHR21039:SF0">
    <property type="entry name" value="HISTIDINOL-PHOSPHATASE"/>
    <property type="match status" value="1"/>
</dbReference>
<reference evidence="10 17" key="2">
    <citation type="journal article" date="2019" name="Nat. Med.">
        <title>A library of human gut bacterial isolates paired with longitudinal multiomics data enables mechanistic microbiome research.</title>
        <authorList>
            <person name="Poyet M."/>
            <person name="Groussin M."/>
            <person name="Gibbons S.M."/>
            <person name="Avila-Pacheco J."/>
            <person name="Jiang X."/>
            <person name="Kearney S.M."/>
            <person name="Perrotta A.R."/>
            <person name="Berdy B."/>
            <person name="Zhao S."/>
            <person name="Lieberman T.D."/>
            <person name="Swanson P.K."/>
            <person name="Smith M."/>
            <person name="Roesemann S."/>
            <person name="Alexander J.E."/>
            <person name="Rich S.A."/>
            <person name="Livny J."/>
            <person name="Vlamakis H."/>
            <person name="Clish C."/>
            <person name="Bullock K."/>
            <person name="Deik A."/>
            <person name="Scott J."/>
            <person name="Pierce K.A."/>
            <person name="Xavier R.J."/>
            <person name="Alm E.J."/>
        </authorList>
    </citation>
    <scope>NUCLEOTIDE SEQUENCE [LARGE SCALE GENOMIC DNA]</scope>
    <source>
        <strain evidence="10 17">BIOML-A1</strain>
    </source>
</reference>
<organism evidence="14 15">
    <name type="scientific">Bacteroides eggerthii</name>
    <dbReference type="NCBI Taxonomy" id="28111"/>
    <lineage>
        <taxon>Bacteria</taxon>
        <taxon>Pseudomonadati</taxon>
        <taxon>Bacteroidota</taxon>
        <taxon>Bacteroidia</taxon>
        <taxon>Bacteroidales</taxon>
        <taxon>Bacteroidaceae</taxon>
        <taxon>Bacteroides</taxon>
    </lineage>
</organism>
<dbReference type="Proteomes" id="UP000291917">
    <property type="component" value="Unassembled WGS sequence"/>
</dbReference>
<dbReference type="SUPFAM" id="SSF89550">
    <property type="entry name" value="PHP domain-like"/>
    <property type="match status" value="1"/>
</dbReference>
<dbReference type="AlphaFoldDB" id="A0A380YP84"/>
<evidence type="ECO:0000256" key="8">
    <source>
        <dbReference type="RuleBase" id="RU366003"/>
    </source>
</evidence>
<evidence type="ECO:0000313" key="18">
    <source>
        <dbReference type="Proteomes" id="UP000520291"/>
    </source>
</evidence>
<dbReference type="Proteomes" id="UP000520291">
    <property type="component" value="Unassembled WGS sequence"/>
</dbReference>
<dbReference type="Gene3D" id="3.20.20.140">
    <property type="entry name" value="Metal-dependent hydrolases"/>
    <property type="match status" value="1"/>
</dbReference>
<evidence type="ECO:0000313" key="15">
    <source>
        <dbReference type="Proteomes" id="UP000254424"/>
    </source>
</evidence>
<evidence type="ECO:0000256" key="4">
    <source>
        <dbReference type="ARBA" id="ARBA00022605"/>
    </source>
</evidence>
<evidence type="ECO:0000313" key="10">
    <source>
        <dbReference type="EMBL" id="KAA5273446.1"/>
    </source>
</evidence>
<feature type="domain" description="PHP" evidence="9">
    <location>
        <begin position="10"/>
        <end position="211"/>
    </location>
</feature>
<dbReference type="Proteomes" id="UP000254424">
    <property type="component" value="Unassembled WGS sequence"/>
</dbReference>
<dbReference type="EMBL" id="VVZX01000014">
    <property type="protein sequence ID" value="KAA5273446.1"/>
    <property type="molecule type" value="Genomic_DNA"/>
</dbReference>
<dbReference type="GO" id="GO:0004401">
    <property type="term" value="F:histidinol-phosphatase activity"/>
    <property type="evidence" value="ECO:0007669"/>
    <property type="project" value="UniProtKB-UniRule"/>
</dbReference>
<dbReference type="GeneID" id="93071646"/>
<reference evidence="12" key="5">
    <citation type="journal article" date="2021" name="PLoS Genet.">
        <title>Mobile Type VI secretion system loci of the gut Bacteroidales display extensive intra-ecosystem transfer, multi-species spread and geographical clustering.</title>
        <authorList>
            <person name="Garcia-Bayona L."/>
            <person name="Coyne M.J."/>
            <person name="Comstock L.E."/>
        </authorList>
    </citation>
    <scope>NUCLEOTIDE SEQUENCE</scope>
    <source>
        <strain evidence="12">CL11T00C20</strain>
    </source>
</reference>
<evidence type="ECO:0000256" key="7">
    <source>
        <dbReference type="ARBA" id="ARBA00049158"/>
    </source>
</evidence>
<dbReference type="EC" id="3.1.3.15" evidence="3 8"/>
<dbReference type="EMBL" id="UFSX01000001">
    <property type="protein sequence ID" value="SUV29760.1"/>
    <property type="molecule type" value="Genomic_DNA"/>
</dbReference>
<name>A0A380YP84_9BACE</name>
<evidence type="ECO:0000259" key="9">
    <source>
        <dbReference type="Pfam" id="PF02811"/>
    </source>
</evidence>
<comment type="similarity">
    <text evidence="2 8">Belongs to the PHP hydrolase family. HisK subfamily.</text>
</comment>
<dbReference type="STRING" id="483216.BACEGG_02066"/>
<reference evidence="13 16" key="3">
    <citation type="journal article" date="2019" name="Science, e1252229">
        <title>Invertible promoters mediate bacterial phase variation, antibiotic resistance, and host adaptation in the gut.</title>
        <authorList>
            <person name="Jiang X."/>
            <person name="Hall A.B."/>
            <person name="Arthur T.D."/>
            <person name="Plichta D.R."/>
            <person name="Covington C.T."/>
            <person name="Poyet M."/>
            <person name="Crothers J."/>
            <person name="Moses P.L."/>
            <person name="Tolonen A.C."/>
            <person name="Vlamakis H."/>
            <person name="Alm E.J."/>
            <person name="Xavier R.J."/>
        </authorList>
    </citation>
    <scope>NUCLEOTIDE SEQUENCE [LARGE SCALE GENOMIC DNA]</scope>
    <source>
        <strain evidence="13">Bj_0095</strain>
        <strain evidence="16">bj_0095</strain>
    </source>
</reference>
<gene>
    <name evidence="14" type="primary">hisK</name>
    <name evidence="13" type="ORF">EAJ03_10640</name>
    <name evidence="10" type="ORF">F2Z23_11225</name>
    <name evidence="11" type="ORF">HF841_13920</name>
    <name evidence="12" type="ORF">INE88_00516</name>
    <name evidence="14" type="ORF">NCTC11155_01750</name>
</gene>